<feature type="coiled-coil region" evidence="1">
    <location>
        <begin position="67"/>
        <end position="122"/>
    </location>
</feature>
<keyword evidence="3" id="KW-0282">Flagellum</keyword>
<dbReference type="Proteomes" id="UP000019102">
    <property type="component" value="Unassembled WGS sequence"/>
</dbReference>
<dbReference type="Gene3D" id="1.20.5.340">
    <property type="match status" value="1"/>
</dbReference>
<comment type="caution">
    <text evidence="3">The sequence shown here is derived from an EMBL/GenBank/DDBJ whole genome shotgun (WGS) entry which is preliminary data.</text>
</comment>
<dbReference type="RefSeq" id="WP_035721426.1">
    <property type="nucleotide sequence ID" value="NZ_BAVS01000001.1"/>
</dbReference>
<organism evidence="3 4">
    <name type="scientific">Gracilibacillus boraciitolerans JCM 21714</name>
    <dbReference type="NCBI Taxonomy" id="1298598"/>
    <lineage>
        <taxon>Bacteria</taxon>
        <taxon>Bacillati</taxon>
        <taxon>Bacillota</taxon>
        <taxon>Bacilli</taxon>
        <taxon>Bacillales</taxon>
        <taxon>Bacillaceae</taxon>
        <taxon>Gracilibacillus</taxon>
    </lineage>
</organism>
<accession>W4VFN0</accession>
<dbReference type="eggNOG" id="COG3334">
    <property type="taxonomic scope" value="Bacteria"/>
</dbReference>
<keyword evidence="1" id="KW-0175">Coiled coil</keyword>
<keyword evidence="2" id="KW-1133">Transmembrane helix</keyword>
<keyword evidence="2" id="KW-0472">Membrane</keyword>
<evidence type="ECO:0000256" key="2">
    <source>
        <dbReference type="SAM" id="Phobius"/>
    </source>
</evidence>
<keyword evidence="3" id="KW-0969">Cilium</keyword>
<keyword evidence="2" id="KW-0812">Transmembrane</keyword>
<name>W4VFN0_9BACI</name>
<sequence>MATNPSEDKERKPGIFQWLIIILVPLIFTIIITVIILYVMGVDVGKYTKETLNKIPFVAQTVATDEEELHENNLAKKDQEIANLEEELETAKYETQTKDTTIAELEEEIANLTTQLAEVQQEETGPETDENTDGAYEDLSESFSSMKPKTAAPIIENMENSIAISLLKQIDPEIRGEILGEMEPEIAADYSSQLVNQ</sequence>
<dbReference type="EMBL" id="BAVS01000001">
    <property type="protein sequence ID" value="GAE91628.1"/>
    <property type="molecule type" value="Genomic_DNA"/>
</dbReference>
<evidence type="ECO:0000313" key="3">
    <source>
        <dbReference type="EMBL" id="GAE91628.1"/>
    </source>
</evidence>
<dbReference type="STRING" id="1298598.JCM21714_581"/>
<dbReference type="SUPFAM" id="SSF158791">
    <property type="entry name" value="MgtE N-terminal domain-like"/>
    <property type="match status" value="1"/>
</dbReference>
<proteinExistence type="predicted"/>
<dbReference type="AlphaFoldDB" id="W4VFN0"/>
<gene>
    <name evidence="3" type="ORF">JCM21714_581</name>
</gene>
<evidence type="ECO:0000313" key="4">
    <source>
        <dbReference type="Proteomes" id="UP000019102"/>
    </source>
</evidence>
<keyword evidence="3" id="KW-0966">Cell projection</keyword>
<feature type="transmembrane region" description="Helical" evidence="2">
    <location>
        <begin position="15"/>
        <end position="39"/>
    </location>
</feature>
<dbReference type="OrthoDB" id="1724615at2"/>
<keyword evidence="4" id="KW-1185">Reference proteome</keyword>
<reference evidence="3 4" key="1">
    <citation type="journal article" date="2014" name="Genome Announc.">
        <title>Draft Genome Sequence of the Boron-Tolerant and Moderately Halotolerant Bacterium Gracilibacillus boraciitolerans JCM 21714T.</title>
        <authorList>
            <person name="Ahmed I."/>
            <person name="Oshima K."/>
            <person name="Suda W."/>
            <person name="Kitamura K."/>
            <person name="Iida T."/>
            <person name="Ohmori Y."/>
            <person name="Fujiwara T."/>
            <person name="Hattori M."/>
            <person name="Ohkuma M."/>
        </authorList>
    </citation>
    <scope>NUCLEOTIDE SEQUENCE [LARGE SCALE GENOMIC DNA]</scope>
    <source>
        <strain evidence="3 4">JCM 21714</strain>
    </source>
</reference>
<evidence type="ECO:0000256" key="1">
    <source>
        <dbReference type="SAM" id="Coils"/>
    </source>
</evidence>
<protein>
    <submittedName>
        <fullName evidence="3">Flagellar protein FlbB</fullName>
    </submittedName>
</protein>